<feature type="domain" description="Zinc-ribbon" evidence="2">
    <location>
        <begin position="7"/>
        <end position="28"/>
    </location>
</feature>
<keyword evidence="1" id="KW-0812">Transmembrane</keyword>
<keyword evidence="4" id="KW-1185">Reference proteome</keyword>
<evidence type="ECO:0000313" key="4">
    <source>
        <dbReference type="Proteomes" id="UP000248168"/>
    </source>
</evidence>
<evidence type="ECO:0000313" key="3">
    <source>
        <dbReference type="EMBL" id="SPP63815.1"/>
    </source>
</evidence>
<dbReference type="Pfam" id="PF13240">
    <property type="entry name" value="Zn_Ribbon_1"/>
    <property type="match status" value="1"/>
</dbReference>
<dbReference type="InterPro" id="IPR026870">
    <property type="entry name" value="Zinc_ribbon_dom"/>
</dbReference>
<evidence type="ECO:0000256" key="1">
    <source>
        <dbReference type="SAM" id="Phobius"/>
    </source>
</evidence>
<keyword evidence="1" id="KW-1133">Transmembrane helix</keyword>
<name>A0A330L237_9BACT</name>
<keyword evidence="1" id="KW-0472">Membrane</keyword>
<protein>
    <recommendedName>
        <fullName evidence="2">Zinc-ribbon domain-containing protein</fullName>
    </recommendedName>
</protein>
<evidence type="ECO:0000259" key="2">
    <source>
        <dbReference type="Pfam" id="PF13240"/>
    </source>
</evidence>
<proteinExistence type="predicted"/>
<dbReference type="AlphaFoldDB" id="A0A330L237"/>
<sequence length="125" mass="13501">MQGMQICPSCHQSLPEINRFCTQCGQRLAATASSSPEPASPPAQPTAPEQLNLNVLYGMVGALILAVLLPPWETPPSQPPEFLGFHSVLSPPTPEAIISRMLLTIELTTITIGGLYGAFFFRQRP</sequence>
<gene>
    <name evidence="3" type="ORF">NITLEN_10901</name>
</gene>
<dbReference type="EMBL" id="OUNR01000001">
    <property type="protein sequence ID" value="SPP63815.1"/>
    <property type="molecule type" value="Genomic_DNA"/>
</dbReference>
<feature type="transmembrane region" description="Helical" evidence="1">
    <location>
        <begin position="55"/>
        <end position="72"/>
    </location>
</feature>
<feature type="transmembrane region" description="Helical" evidence="1">
    <location>
        <begin position="97"/>
        <end position="121"/>
    </location>
</feature>
<accession>A0A330L237</accession>
<dbReference type="InParanoid" id="A0A330L237"/>
<dbReference type="Proteomes" id="UP000248168">
    <property type="component" value="Unassembled WGS sequence"/>
</dbReference>
<organism evidence="3 4">
    <name type="scientific">Nitrospira lenta</name>
    <dbReference type="NCBI Taxonomy" id="1436998"/>
    <lineage>
        <taxon>Bacteria</taxon>
        <taxon>Pseudomonadati</taxon>
        <taxon>Nitrospirota</taxon>
        <taxon>Nitrospiria</taxon>
        <taxon>Nitrospirales</taxon>
        <taxon>Nitrospiraceae</taxon>
        <taxon>Nitrospira</taxon>
    </lineage>
</organism>
<reference evidence="4" key="1">
    <citation type="submission" date="2018-04" db="EMBL/GenBank/DDBJ databases">
        <authorList>
            <person name="Lucker S."/>
            <person name="Sakoula D."/>
        </authorList>
    </citation>
    <scope>NUCLEOTIDE SEQUENCE [LARGE SCALE GENOMIC DNA]</scope>
</reference>